<feature type="transmembrane region" description="Helical" evidence="1">
    <location>
        <begin position="77"/>
        <end position="94"/>
    </location>
</feature>
<evidence type="ECO:0000313" key="3">
    <source>
        <dbReference type="Proteomes" id="UP000256379"/>
    </source>
</evidence>
<dbReference type="OrthoDB" id="5329049at2"/>
<keyword evidence="1" id="KW-0812">Transmembrane</keyword>
<dbReference type="Proteomes" id="UP000256379">
    <property type="component" value="Unassembled WGS sequence"/>
</dbReference>
<reference evidence="2 3" key="1">
    <citation type="submission" date="2018-04" db="EMBL/GenBank/DDBJ databases">
        <title>Novel Campyloabacter and Helicobacter Species and Strains.</title>
        <authorList>
            <person name="Mannion A.J."/>
            <person name="Shen Z."/>
            <person name="Fox J.G."/>
        </authorList>
    </citation>
    <scope>NUCLEOTIDE SEQUENCE [LARGE SCALE GENOMIC DNA]</scope>
    <source>
        <strain evidence="2 3">MIT 17-337</strain>
    </source>
</reference>
<dbReference type="AlphaFoldDB" id="A0A3D8IK00"/>
<gene>
    <name evidence="2" type="ORF">CQA53_07420</name>
</gene>
<feature type="transmembrane region" description="Helical" evidence="1">
    <location>
        <begin position="100"/>
        <end position="117"/>
    </location>
</feature>
<organism evidence="2 3">
    <name type="scientific">Helicobacter didelphidarum</name>
    <dbReference type="NCBI Taxonomy" id="2040648"/>
    <lineage>
        <taxon>Bacteria</taxon>
        <taxon>Pseudomonadati</taxon>
        <taxon>Campylobacterota</taxon>
        <taxon>Epsilonproteobacteria</taxon>
        <taxon>Campylobacterales</taxon>
        <taxon>Helicobacteraceae</taxon>
        <taxon>Helicobacter</taxon>
    </lineage>
</organism>
<sequence>MPFKRKKIENTQTKVEGLPFYTPLKIALESRGIDSGTAGQTAWLFVSFLIAGITSLLVVPFLKLFHIRSYLFEGYDTPTKILCFLIIFHCLVVMFRLKYFIVNILFFIVAYICFIVLDLRNIYLLLCIGSVLFIVYLLIPIYSWRIKILDGALYFFYSVVGWYIIHPINPKFQNLIVF</sequence>
<proteinExistence type="predicted"/>
<feature type="transmembrane region" description="Helical" evidence="1">
    <location>
        <begin position="148"/>
        <end position="165"/>
    </location>
</feature>
<comment type="caution">
    <text evidence="2">The sequence shown here is derived from an EMBL/GenBank/DDBJ whole genome shotgun (WGS) entry which is preliminary data.</text>
</comment>
<keyword evidence="3" id="KW-1185">Reference proteome</keyword>
<feature type="transmembrane region" description="Helical" evidence="1">
    <location>
        <begin position="122"/>
        <end position="142"/>
    </location>
</feature>
<evidence type="ECO:0000256" key="1">
    <source>
        <dbReference type="SAM" id="Phobius"/>
    </source>
</evidence>
<evidence type="ECO:0000313" key="2">
    <source>
        <dbReference type="EMBL" id="RDU64891.1"/>
    </source>
</evidence>
<feature type="transmembrane region" description="Helical" evidence="1">
    <location>
        <begin position="42"/>
        <end position="65"/>
    </location>
</feature>
<protein>
    <submittedName>
        <fullName evidence="2">Uncharacterized protein</fullName>
    </submittedName>
</protein>
<name>A0A3D8IK00_9HELI</name>
<accession>A0A3D8IK00</accession>
<dbReference type="RefSeq" id="WP_115543383.1">
    <property type="nucleotide sequence ID" value="NZ_NXLQ01000017.1"/>
</dbReference>
<dbReference type="EMBL" id="NXLQ01000017">
    <property type="protein sequence ID" value="RDU64891.1"/>
    <property type="molecule type" value="Genomic_DNA"/>
</dbReference>
<keyword evidence="1" id="KW-1133">Transmembrane helix</keyword>
<keyword evidence="1" id="KW-0472">Membrane</keyword>